<dbReference type="AlphaFoldDB" id="A0A4Y1ZIC7"/>
<dbReference type="Proteomes" id="UP000319716">
    <property type="component" value="Unassembled WGS sequence"/>
</dbReference>
<sequence length="107" mass="12068">MPVTGKGSVVDVELIQQIVEQRTGIPVRKLQSDEQNKMRNLAERLNAKVIGQKVAVEKYRGRFAVTGPDSANRHGQSDPSCSSDQRVSEKPNWRRHLLKKCSVNVMR</sequence>
<proteinExistence type="predicted"/>
<protein>
    <submittedName>
        <fullName evidence="2">ClpB protein</fullName>
    </submittedName>
</protein>
<organism evidence="2 3">
    <name type="scientific">Sporolactobacillus inulinus</name>
    <dbReference type="NCBI Taxonomy" id="2078"/>
    <lineage>
        <taxon>Bacteria</taxon>
        <taxon>Bacillati</taxon>
        <taxon>Bacillota</taxon>
        <taxon>Bacilli</taxon>
        <taxon>Bacillales</taxon>
        <taxon>Sporolactobacillaceae</taxon>
        <taxon>Sporolactobacillus</taxon>
    </lineage>
</organism>
<evidence type="ECO:0000313" key="3">
    <source>
        <dbReference type="Proteomes" id="UP000319716"/>
    </source>
</evidence>
<name>A0A4Y1ZIC7_9BACL</name>
<dbReference type="InterPro" id="IPR027417">
    <property type="entry name" value="P-loop_NTPase"/>
</dbReference>
<evidence type="ECO:0000256" key="1">
    <source>
        <dbReference type="SAM" id="MobiDB-lite"/>
    </source>
</evidence>
<accession>A0A4Y1ZIC7</accession>
<evidence type="ECO:0000313" key="2">
    <source>
        <dbReference type="EMBL" id="GAY78897.1"/>
    </source>
</evidence>
<feature type="region of interest" description="Disordered" evidence="1">
    <location>
        <begin position="65"/>
        <end position="93"/>
    </location>
</feature>
<comment type="caution">
    <text evidence="2">The sequence shown here is derived from an EMBL/GenBank/DDBJ whole genome shotgun (WGS) entry which is preliminary data.</text>
</comment>
<gene>
    <name evidence="2" type="ORF">NBRC111894_4451</name>
</gene>
<reference evidence="2 3" key="1">
    <citation type="submission" date="2017-11" db="EMBL/GenBank/DDBJ databases">
        <title>Draft Genome Sequence of Sporolactobacillus inulinus NBRC 111894 Isolated from Koso, a Japanese Sugar-Vegetable Fermented Beverage.</title>
        <authorList>
            <person name="Chiou T.Y."/>
            <person name="Oshima K."/>
            <person name="Suda W."/>
            <person name="Hattori M."/>
            <person name="Takahashi T."/>
        </authorList>
    </citation>
    <scope>NUCLEOTIDE SEQUENCE [LARGE SCALE GENOMIC DNA]</scope>
    <source>
        <strain evidence="2 3">NBRC111894</strain>
    </source>
</reference>
<dbReference type="EMBL" id="BEXB01000068">
    <property type="protein sequence ID" value="GAY78897.1"/>
    <property type="molecule type" value="Genomic_DNA"/>
</dbReference>
<dbReference type="Gene3D" id="3.40.50.300">
    <property type="entry name" value="P-loop containing nucleotide triphosphate hydrolases"/>
    <property type="match status" value="1"/>
</dbReference>